<evidence type="ECO:0000256" key="6">
    <source>
        <dbReference type="ARBA" id="ARBA00022840"/>
    </source>
</evidence>
<protein>
    <recommendedName>
        <fullName evidence="8">Inositol-tetrakisphosphate 1-kinase</fullName>
        <ecNumber evidence="8">2.7.1.134</ecNumber>
    </recommendedName>
</protein>
<evidence type="ECO:0000256" key="1">
    <source>
        <dbReference type="ARBA" id="ARBA00009601"/>
    </source>
</evidence>
<keyword evidence="6 8" id="KW-0067">ATP-binding</keyword>
<dbReference type="PANTHER" id="PTHR14217">
    <property type="entry name" value="INOSITOL-TETRAKISPHOSPHATE 1-KINASE"/>
    <property type="match status" value="1"/>
</dbReference>
<keyword evidence="11" id="KW-1185">Reference proteome</keyword>
<dbReference type="Pfam" id="PF05770">
    <property type="entry name" value="Ins134_P3_kin"/>
    <property type="match status" value="1"/>
</dbReference>
<comment type="function">
    <text evidence="8">Kinase that can phosphorylate various inositol polyphosphate such as Ins(3,4,5,6)P4 or Ins(1,3,4)P3.</text>
</comment>
<dbReference type="Gene3D" id="3.30.1490.220">
    <property type="match status" value="1"/>
</dbReference>
<accession>A0ABM4CD60</accession>
<gene>
    <name evidence="12" type="primary">LOC100204780</name>
</gene>
<dbReference type="InterPro" id="IPR008656">
    <property type="entry name" value="Inositol_tetrakis-P_1-kinase"/>
</dbReference>
<evidence type="ECO:0000259" key="9">
    <source>
        <dbReference type="Pfam" id="PF05770"/>
    </source>
</evidence>
<dbReference type="PIRSF" id="PIRSF038186">
    <property type="entry name" value="ITPK"/>
    <property type="match status" value="1"/>
</dbReference>
<dbReference type="EC" id="2.7.1.134" evidence="8"/>
<name>A0ABM4CD60_HYDVU</name>
<feature type="domain" description="Inositol 1,3,4-trisphosphate 5/6-kinase ATP-grasp" evidence="9">
    <location>
        <begin position="117"/>
        <end position="325"/>
    </location>
</feature>
<keyword evidence="4 8" id="KW-0547">Nucleotide-binding</keyword>
<comment type="catalytic activity">
    <reaction evidence="8">
        <text>1D-myo-inositol 3,4,5,6-tetrakisphosphate + ATP = 1D-myo-inositol 1,3,4,5,6-pentakisphosphate + ADP + H(+)</text>
        <dbReference type="Rhea" id="RHEA:12452"/>
        <dbReference type="ChEBI" id="CHEBI:15378"/>
        <dbReference type="ChEBI" id="CHEBI:30616"/>
        <dbReference type="ChEBI" id="CHEBI:57539"/>
        <dbReference type="ChEBI" id="CHEBI:57733"/>
        <dbReference type="ChEBI" id="CHEBI:456216"/>
        <dbReference type="EC" id="2.7.1.134"/>
    </reaction>
</comment>
<dbReference type="Gene3D" id="3.40.50.11370">
    <property type="match status" value="1"/>
</dbReference>
<keyword evidence="5 8" id="KW-0418">Kinase</keyword>
<organism evidence="11 12">
    <name type="scientific">Hydra vulgaris</name>
    <name type="common">Hydra</name>
    <name type="synonym">Hydra attenuata</name>
    <dbReference type="NCBI Taxonomy" id="6087"/>
    <lineage>
        <taxon>Eukaryota</taxon>
        <taxon>Metazoa</taxon>
        <taxon>Cnidaria</taxon>
        <taxon>Hydrozoa</taxon>
        <taxon>Hydroidolina</taxon>
        <taxon>Anthoathecata</taxon>
        <taxon>Aplanulata</taxon>
        <taxon>Hydridae</taxon>
        <taxon>Hydra</taxon>
    </lineage>
</organism>
<evidence type="ECO:0000313" key="12">
    <source>
        <dbReference type="RefSeq" id="XP_065659620.1"/>
    </source>
</evidence>
<comment type="subunit">
    <text evidence="8">Monomer.</text>
</comment>
<dbReference type="Proteomes" id="UP001652625">
    <property type="component" value="Chromosome 08"/>
</dbReference>
<keyword evidence="3 8" id="KW-0479">Metal-binding</keyword>
<evidence type="ECO:0000256" key="7">
    <source>
        <dbReference type="ARBA" id="ARBA00022842"/>
    </source>
</evidence>
<dbReference type="InterPro" id="IPR040464">
    <property type="entry name" value="InsP(3)kin_ATP-grasp"/>
</dbReference>
<proteinExistence type="inferred from homology"/>
<keyword evidence="7 8" id="KW-0460">Magnesium</keyword>
<dbReference type="RefSeq" id="XP_065659620.1">
    <property type="nucleotide sequence ID" value="XM_065803548.1"/>
</dbReference>
<keyword evidence="2 8" id="KW-0808">Transferase</keyword>
<feature type="domain" description="Inositol-tetrakisphosphate 1-kinase N-terminal" evidence="10">
    <location>
        <begin position="13"/>
        <end position="93"/>
    </location>
</feature>
<dbReference type="GeneID" id="100204780"/>
<evidence type="ECO:0000256" key="3">
    <source>
        <dbReference type="ARBA" id="ARBA00022723"/>
    </source>
</evidence>
<dbReference type="SUPFAM" id="SSF56059">
    <property type="entry name" value="Glutathione synthetase ATP-binding domain-like"/>
    <property type="match status" value="1"/>
</dbReference>
<dbReference type="InterPro" id="IPR041429">
    <property type="entry name" value="ITPK1_N"/>
</dbReference>
<evidence type="ECO:0000256" key="4">
    <source>
        <dbReference type="ARBA" id="ARBA00022741"/>
    </source>
</evidence>
<evidence type="ECO:0000256" key="8">
    <source>
        <dbReference type="PIRNR" id="PIRNR038186"/>
    </source>
</evidence>
<dbReference type="Pfam" id="PF17927">
    <property type="entry name" value="Ins134_P3_kin_N"/>
    <property type="match status" value="1"/>
</dbReference>
<evidence type="ECO:0000259" key="10">
    <source>
        <dbReference type="Pfam" id="PF17927"/>
    </source>
</evidence>
<evidence type="ECO:0000256" key="5">
    <source>
        <dbReference type="ARBA" id="ARBA00022777"/>
    </source>
</evidence>
<comment type="similarity">
    <text evidence="1 8">Belongs to the ITPK1 family.</text>
</comment>
<evidence type="ECO:0000256" key="2">
    <source>
        <dbReference type="ARBA" id="ARBA00022679"/>
    </source>
</evidence>
<evidence type="ECO:0000313" key="11">
    <source>
        <dbReference type="Proteomes" id="UP001652625"/>
    </source>
</evidence>
<comment type="cofactor">
    <cofactor evidence="8">
        <name>Mg(2+)</name>
        <dbReference type="ChEBI" id="CHEBI:18420"/>
    </cofactor>
    <text evidence="8">Binds 2 magnesium ions per subunit.</text>
</comment>
<sequence length="334" mass="38605">MTPLLRVGLCIPTRKKLSMCLPEKISDLCKASNIELCEINPSIDLETQGPFDVVLHKVLDYHNELSTEEANKKIKSFVTYFANHQDTILIDNLEWCTKFTNRKYMIELLKSCEFSMKGKKVFLPKTIHIVDKMTISDILHIISEQKVRFPVILKPYSAYFDNGSHDMALIFSSDSLLNVEPPYLIQEFHNHNGVIYKVFVVGNNFNICERPSIKNFKVLHEIESPLKEAMHFDSHCISKTGQPYFKELQSEDPNKKVWCNDDTNPNLLNRSIIKELILRIQTKTNLFLFGFDILVDNENGDYAVIDINQFPSYAGIGEHHFANHLVDLFKSFIR</sequence>
<reference evidence="12" key="1">
    <citation type="submission" date="2025-08" db="UniProtKB">
        <authorList>
            <consortium name="RefSeq"/>
        </authorList>
    </citation>
    <scope>IDENTIFICATION</scope>
</reference>
<dbReference type="PANTHER" id="PTHR14217:SF1">
    <property type="entry name" value="INOSITOL-TETRAKISPHOSPHATE 1-KINASE"/>
    <property type="match status" value="1"/>
</dbReference>
<dbReference type="Gene3D" id="3.30.470.20">
    <property type="entry name" value="ATP-grasp fold, B domain"/>
    <property type="match status" value="1"/>
</dbReference>